<dbReference type="InterPro" id="IPR047640">
    <property type="entry name" value="RpiR-like"/>
</dbReference>
<dbReference type="Pfam" id="PF01380">
    <property type="entry name" value="SIS"/>
    <property type="match status" value="1"/>
</dbReference>
<dbReference type="InterPro" id="IPR046348">
    <property type="entry name" value="SIS_dom_sf"/>
</dbReference>
<dbReference type="PANTHER" id="PTHR30514:SF18">
    <property type="entry name" value="RPIR-FAMILY TRANSCRIPTIONAL REGULATOR"/>
    <property type="match status" value="1"/>
</dbReference>
<protein>
    <submittedName>
        <fullName evidence="6">Transcriptional regulator</fullName>
    </submittedName>
</protein>
<dbReference type="KEGG" id="lsp:Bsph_4347"/>
<dbReference type="InterPro" id="IPR009057">
    <property type="entry name" value="Homeodomain-like_sf"/>
</dbReference>
<evidence type="ECO:0000256" key="2">
    <source>
        <dbReference type="ARBA" id="ARBA00023125"/>
    </source>
</evidence>
<dbReference type="PROSITE" id="PS51071">
    <property type="entry name" value="HTH_RPIR"/>
    <property type="match status" value="1"/>
</dbReference>
<dbReference type="InterPro" id="IPR035472">
    <property type="entry name" value="RpiR-like_SIS"/>
</dbReference>
<dbReference type="Gene3D" id="3.40.50.10490">
    <property type="entry name" value="Glucose-6-phosphate isomerase like protein, domain 1"/>
    <property type="match status" value="1"/>
</dbReference>
<proteinExistence type="predicted"/>
<keyword evidence="3" id="KW-0804">Transcription</keyword>
<keyword evidence="2" id="KW-0238">DNA-binding</keyword>
<evidence type="ECO:0000259" key="5">
    <source>
        <dbReference type="PROSITE" id="PS51071"/>
    </source>
</evidence>
<dbReference type="EMBL" id="CP000817">
    <property type="protein sequence ID" value="ACA41804.1"/>
    <property type="molecule type" value="Genomic_DNA"/>
</dbReference>
<accession>B1HYT1</accession>
<name>B1HYT1_LYSSC</name>
<dbReference type="Pfam" id="PF01418">
    <property type="entry name" value="HTH_6"/>
    <property type="match status" value="1"/>
</dbReference>
<keyword evidence="1" id="KW-0805">Transcription regulation</keyword>
<dbReference type="AlphaFoldDB" id="B1HYT1"/>
<keyword evidence="4" id="KW-0175">Coiled coil</keyword>
<reference evidence="6 7" key="1">
    <citation type="journal article" date="2008" name="J. Bacteriol.">
        <title>Complete genome sequence of the mosquitocidal bacterium Bacillus sphaericus C3-41 and comparison with those of closely related Bacillus species.</title>
        <authorList>
            <person name="Hu X."/>
            <person name="Fan W."/>
            <person name="Han B."/>
            <person name="Liu H."/>
            <person name="Zheng D."/>
            <person name="Li Q."/>
            <person name="Dong W."/>
            <person name="Yan J."/>
            <person name="Gao M."/>
            <person name="Berry C."/>
            <person name="Yuan Z."/>
        </authorList>
    </citation>
    <scope>NUCLEOTIDE SEQUENCE [LARGE SCALE GENOMIC DNA]</scope>
    <source>
        <strain evidence="6 7">C3-41</strain>
    </source>
</reference>
<evidence type="ECO:0000313" key="7">
    <source>
        <dbReference type="Proteomes" id="UP000002164"/>
    </source>
</evidence>
<dbReference type="GO" id="GO:0003677">
    <property type="term" value="F:DNA binding"/>
    <property type="evidence" value="ECO:0007669"/>
    <property type="project" value="UniProtKB-KW"/>
</dbReference>
<dbReference type="PANTHER" id="PTHR30514">
    <property type="entry name" value="GLUCOKINASE"/>
    <property type="match status" value="1"/>
</dbReference>
<dbReference type="CDD" id="cd05013">
    <property type="entry name" value="SIS_RpiR"/>
    <property type="match status" value="1"/>
</dbReference>
<dbReference type="GO" id="GO:1901135">
    <property type="term" value="P:carbohydrate derivative metabolic process"/>
    <property type="evidence" value="ECO:0007669"/>
    <property type="project" value="InterPro"/>
</dbReference>
<evidence type="ECO:0000256" key="3">
    <source>
        <dbReference type="ARBA" id="ARBA00023163"/>
    </source>
</evidence>
<dbReference type="SUPFAM" id="SSF46689">
    <property type="entry name" value="Homeodomain-like"/>
    <property type="match status" value="1"/>
</dbReference>
<evidence type="ECO:0000256" key="4">
    <source>
        <dbReference type="SAM" id="Coils"/>
    </source>
</evidence>
<evidence type="ECO:0000313" key="6">
    <source>
        <dbReference type="EMBL" id="ACA41804.1"/>
    </source>
</evidence>
<evidence type="ECO:0000256" key="1">
    <source>
        <dbReference type="ARBA" id="ARBA00023015"/>
    </source>
</evidence>
<dbReference type="GO" id="GO:0003700">
    <property type="term" value="F:DNA-binding transcription factor activity"/>
    <property type="evidence" value="ECO:0007669"/>
    <property type="project" value="InterPro"/>
</dbReference>
<feature type="domain" description="HTH rpiR-type" evidence="5">
    <location>
        <begin position="4"/>
        <end position="80"/>
    </location>
</feature>
<dbReference type="InterPro" id="IPR000281">
    <property type="entry name" value="HTH_RpiR"/>
</dbReference>
<dbReference type="InterPro" id="IPR001347">
    <property type="entry name" value="SIS_dom"/>
</dbReference>
<dbReference type="Proteomes" id="UP000002164">
    <property type="component" value="Chromosome"/>
</dbReference>
<sequence>MLGMSIREDIKKRFVRLSKGQRKVAQFVMDNPNTVIANGAAEVGRLANVSESTVIRFCYAMDLSGYVELQEEIRGYIMSQDVGTNLQSTYTGNKLVNSSFGKVMQRDSRNIQETIQLINDQQIQTSSKWMHEAENIYILGTREAVSIANWLSNTLKTLRSNIKQLRIDSDEIMNQINNMGERTTLIVLSFDQQLKDIQTIVEIAKMKKVKIIAITGTAFSPVREYANILFALGTNKHSSLDIVPVLFSFLHALLEEMINQDKGQYEKYQKSNEQVDSNILFLNAAREKKVF</sequence>
<dbReference type="GO" id="GO:0097367">
    <property type="term" value="F:carbohydrate derivative binding"/>
    <property type="evidence" value="ECO:0007669"/>
    <property type="project" value="InterPro"/>
</dbReference>
<feature type="coiled-coil region" evidence="4">
    <location>
        <begin position="155"/>
        <end position="182"/>
    </location>
</feature>
<organism evidence="6 7">
    <name type="scientific">Lysinibacillus sphaericus (strain C3-41)</name>
    <dbReference type="NCBI Taxonomy" id="444177"/>
    <lineage>
        <taxon>Bacteria</taxon>
        <taxon>Bacillati</taxon>
        <taxon>Bacillota</taxon>
        <taxon>Bacilli</taxon>
        <taxon>Bacillales</taxon>
        <taxon>Bacillaceae</taxon>
        <taxon>Lysinibacillus</taxon>
    </lineage>
</organism>
<dbReference type="Gene3D" id="1.10.10.10">
    <property type="entry name" value="Winged helix-like DNA-binding domain superfamily/Winged helix DNA-binding domain"/>
    <property type="match status" value="1"/>
</dbReference>
<gene>
    <name evidence="6" type="primary">rpiR3</name>
    <name evidence="6" type="ordered locus">Bsph_4347</name>
</gene>
<dbReference type="SUPFAM" id="SSF53697">
    <property type="entry name" value="SIS domain"/>
    <property type="match status" value="1"/>
</dbReference>
<dbReference type="EnsemblBacteria" id="ACA41804">
    <property type="protein sequence ID" value="ACA41804"/>
    <property type="gene ID" value="Bsph_4347"/>
</dbReference>
<dbReference type="InterPro" id="IPR036388">
    <property type="entry name" value="WH-like_DNA-bd_sf"/>
</dbReference>
<dbReference type="HOGENOM" id="CLU_055769_1_1_9"/>